<protein>
    <submittedName>
        <fullName evidence="2">Uncharacterized protein</fullName>
    </submittedName>
</protein>
<gene>
    <name evidence="2" type="ORF">A4A49_53769</name>
</gene>
<dbReference type="EMBL" id="MJEQ01001401">
    <property type="protein sequence ID" value="OIT30898.1"/>
    <property type="molecule type" value="Genomic_DNA"/>
</dbReference>
<evidence type="ECO:0000256" key="1">
    <source>
        <dbReference type="SAM" id="Phobius"/>
    </source>
</evidence>
<sequence length="77" mass="8953">MAVSTFVPFLLSFLSVSSFMEFVWDFILHMFGFRVIKVVNILQVNVHEPIVGKRALMIKLEQENKFVCGRHHKQDAT</sequence>
<evidence type="ECO:0000313" key="3">
    <source>
        <dbReference type="Proteomes" id="UP000187609"/>
    </source>
</evidence>
<dbReference type="Proteomes" id="UP000187609">
    <property type="component" value="Unassembled WGS sequence"/>
</dbReference>
<comment type="caution">
    <text evidence="2">The sequence shown here is derived from an EMBL/GenBank/DDBJ whole genome shotgun (WGS) entry which is preliminary data.</text>
</comment>
<dbReference type="AlphaFoldDB" id="A0A314KNK5"/>
<reference evidence="2" key="1">
    <citation type="submission" date="2016-11" db="EMBL/GenBank/DDBJ databases">
        <title>The genome of Nicotiana attenuata.</title>
        <authorList>
            <person name="Xu S."/>
            <person name="Brockmoeller T."/>
            <person name="Gaquerel E."/>
            <person name="Navarro A."/>
            <person name="Kuhl H."/>
            <person name="Gase K."/>
            <person name="Ling Z."/>
            <person name="Zhou W."/>
            <person name="Kreitzer C."/>
            <person name="Stanke M."/>
            <person name="Tang H."/>
            <person name="Lyons E."/>
            <person name="Pandey P."/>
            <person name="Pandey S.P."/>
            <person name="Timmermann B."/>
            <person name="Baldwin I.T."/>
        </authorList>
    </citation>
    <scope>NUCLEOTIDE SEQUENCE [LARGE SCALE GENOMIC DNA]</scope>
    <source>
        <strain evidence="2">UT</strain>
    </source>
</reference>
<keyword evidence="1" id="KW-0812">Transmembrane</keyword>
<accession>A0A314KNK5</accession>
<keyword evidence="1" id="KW-1133">Transmembrane helix</keyword>
<dbReference type="Gramene" id="OIT30898">
    <property type="protein sequence ID" value="OIT30898"/>
    <property type="gene ID" value="A4A49_53769"/>
</dbReference>
<keyword evidence="1" id="KW-0472">Membrane</keyword>
<name>A0A314KNK5_NICAT</name>
<evidence type="ECO:0000313" key="2">
    <source>
        <dbReference type="EMBL" id="OIT30898.1"/>
    </source>
</evidence>
<organism evidence="2 3">
    <name type="scientific">Nicotiana attenuata</name>
    <name type="common">Coyote tobacco</name>
    <dbReference type="NCBI Taxonomy" id="49451"/>
    <lineage>
        <taxon>Eukaryota</taxon>
        <taxon>Viridiplantae</taxon>
        <taxon>Streptophyta</taxon>
        <taxon>Embryophyta</taxon>
        <taxon>Tracheophyta</taxon>
        <taxon>Spermatophyta</taxon>
        <taxon>Magnoliopsida</taxon>
        <taxon>eudicotyledons</taxon>
        <taxon>Gunneridae</taxon>
        <taxon>Pentapetalae</taxon>
        <taxon>asterids</taxon>
        <taxon>lamiids</taxon>
        <taxon>Solanales</taxon>
        <taxon>Solanaceae</taxon>
        <taxon>Nicotianoideae</taxon>
        <taxon>Nicotianeae</taxon>
        <taxon>Nicotiana</taxon>
    </lineage>
</organism>
<feature type="transmembrane region" description="Helical" evidence="1">
    <location>
        <begin position="6"/>
        <end position="27"/>
    </location>
</feature>
<proteinExistence type="predicted"/>
<keyword evidence="3" id="KW-1185">Reference proteome</keyword>